<sequence length="256" mass="29670">MKYIIITSLFLFLSLSSSIDTALGEEIYRWNFKPAKNNEPSDTEEMYKDLLDKYGGFFIGDPNHKTLYLTFDNGYENGYTADILDVLKEKDVPAAFFVTGHYLKSAPDLVKRMKEEGHIVGNHSWHHPSLPEISEKRMEKELSKVKEEYEQITGEKEMIYLRPPQGTFNERSLAQTQKMGYINVFWSFAYVDWETNEQKGPDHAYKSIMRRIHPGAVMLLHSVSEDNAEALEKVIDECEKKGYTFKSLDNLLFKTP</sequence>
<proteinExistence type="predicted"/>
<dbReference type="EMBL" id="FNDU01000008">
    <property type="protein sequence ID" value="SDI52689.1"/>
    <property type="molecule type" value="Genomic_DNA"/>
</dbReference>
<dbReference type="Proteomes" id="UP000199017">
    <property type="component" value="Unassembled WGS sequence"/>
</dbReference>
<evidence type="ECO:0000313" key="4">
    <source>
        <dbReference type="Proteomes" id="UP000199017"/>
    </source>
</evidence>
<reference evidence="3 4" key="1">
    <citation type="submission" date="2016-10" db="EMBL/GenBank/DDBJ databases">
        <authorList>
            <person name="de Groot N.N."/>
        </authorList>
    </citation>
    <scope>NUCLEOTIDE SEQUENCE [LARGE SCALE GENOMIC DNA]</scope>
    <source>
        <strain evidence="4">P4B,CCM 7963,CECT 7998,DSM 25260,IBRC-M 10614,KCTC 13821</strain>
    </source>
</reference>
<name>A0A1G8LAG5_9BACI</name>
<feature type="chain" id="PRO_5038740959" evidence="1">
    <location>
        <begin position="23"/>
        <end position="256"/>
    </location>
</feature>
<dbReference type="RefSeq" id="WP_091586162.1">
    <property type="nucleotide sequence ID" value="NZ_FNDU01000008.1"/>
</dbReference>
<accession>A0A1G8LAG5</accession>
<dbReference type="InterPro" id="IPR014235">
    <property type="entry name" value="Spore_PdaA"/>
</dbReference>
<dbReference type="NCBIfam" id="TIGR02884">
    <property type="entry name" value="spore_pdaA"/>
    <property type="match status" value="1"/>
</dbReference>
<dbReference type="AlphaFoldDB" id="A0A1G8LAG5"/>
<dbReference type="GO" id="GO:0016020">
    <property type="term" value="C:membrane"/>
    <property type="evidence" value="ECO:0007669"/>
    <property type="project" value="TreeGrafter"/>
</dbReference>
<dbReference type="GO" id="GO:0005975">
    <property type="term" value="P:carbohydrate metabolic process"/>
    <property type="evidence" value="ECO:0007669"/>
    <property type="project" value="InterPro"/>
</dbReference>
<dbReference type="PROSITE" id="PS51677">
    <property type="entry name" value="NODB"/>
    <property type="match status" value="1"/>
</dbReference>
<keyword evidence="4" id="KW-1185">Reference proteome</keyword>
<protein>
    <submittedName>
        <fullName evidence="3">Peptidoglycan-N-acetylmuramic acid deacetylase</fullName>
    </submittedName>
</protein>
<dbReference type="InterPro" id="IPR050248">
    <property type="entry name" value="Polysacc_deacetylase_ArnD"/>
</dbReference>
<dbReference type="SUPFAM" id="SSF88713">
    <property type="entry name" value="Glycoside hydrolase/deacetylase"/>
    <property type="match status" value="1"/>
</dbReference>
<dbReference type="OrthoDB" id="9812065at2"/>
<dbReference type="Pfam" id="PF01522">
    <property type="entry name" value="Polysacc_deac_1"/>
    <property type="match status" value="1"/>
</dbReference>
<dbReference type="PANTHER" id="PTHR10587:SF78">
    <property type="entry name" value="PEPTIDOGLYCAN-N-ACETYLMURAMIC ACID DEACETYLASE PDAA"/>
    <property type="match status" value="1"/>
</dbReference>
<feature type="signal peptide" evidence="1">
    <location>
        <begin position="1"/>
        <end position="22"/>
    </location>
</feature>
<evidence type="ECO:0000256" key="1">
    <source>
        <dbReference type="SAM" id="SignalP"/>
    </source>
</evidence>
<keyword evidence="1" id="KW-0732">Signal</keyword>
<dbReference type="PANTHER" id="PTHR10587">
    <property type="entry name" value="GLYCOSYL TRANSFERASE-RELATED"/>
    <property type="match status" value="1"/>
</dbReference>
<dbReference type="Gene3D" id="3.20.20.370">
    <property type="entry name" value="Glycoside hydrolase/deacetylase"/>
    <property type="match status" value="1"/>
</dbReference>
<gene>
    <name evidence="3" type="ORF">SAMN05216352_108219</name>
</gene>
<dbReference type="InterPro" id="IPR002509">
    <property type="entry name" value="NODB_dom"/>
</dbReference>
<organism evidence="3 4">
    <name type="scientific">Alteribacillus bidgolensis</name>
    <dbReference type="NCBI Taxonomy" id="930129"/>
    <lineage>
        <taxon>Bacteria</taxon>
        <taxon>Bacillati</taxon>
        <taxon>Bacillota</taxon>
        <taxon>Bacilli</taxon>
        <taxon>Bacillales</taxon>
        <taxon>Bacillaceae</taxon>
        <taxon>Alteribacillus</taxon>
    </lineage>
</organism>
<dbReference type="InterPro" id="IPR011330">
    <property type="entry name" value="Glyco_hydro/deAcase_b/a-brl"/>
</dbReference>
<dbReference type="GO" id="GO:0016810">
    <property type="term" value="F:hydrolase activity, acting on carbon-nitrogen (but not peptide) bonds"/>
    <property type="evidence" value="ECO:0007669"/>
    <property type="project" value="InterPro"/>
</dbReference>
<evidence type="ECO:0000259" key="2">
    <source>
        <dbReference type="PROSITE" id="PS51677"/>
    </source>
</evidence>
<dbReference type="STRING" id="930129.SAMN05216352_108219"/>
<evidence type="ECO:0000313" key="3">
    <source>
        <dbReference type="EMBL" id="SDI52689.1"/>
    </source>
</evidence>
<feature type="domain" description="NodB homology" evidence="2">
    <location>
        <begin position="65"/>
        <end position="246"/>
    </location>
</feature>
<dbReference type="CDD" id="cd10948">
    <property type="entry name" value="CE4_BsPdaA_like"/>
    <property type="match status" value="1"/>
</dbReference>